<evidence type="ECO:0000313" key="1">
    <source>
        <dbReference type="EMBL" id="AUN98392.1"/>
    </source>
</evidence>
<gene>
    <name evidence="1" type="ORF">C0V70_09795</name>
</gene>
<dbReference type="AlphaFoldDB" id="A0A2K9NSC2"/>
<dbReference type="RefSeq" id="WP_102243683.1">
    <property type="nucleotide sequence ID" value="NZ_CP025704.1"/>
</dbReference>
<evidence type="ECO:0000313" key="2">
    <source>
        <dbReference type="Proteomes" id="UP000235584"/>
    </source>
</evidence>
<dbReference type="KEGG" id="bsto:C0V70_09795"/>
<dbReference type="EMBL" id="CP025704">
    <property type="protein sequence ID" value="AUN98392.1"/>
    <property type="molecule type" value="Genomic_DNA"/>
</dbReference>
<dbReference type="Proteomes" id="UP000235584">
    <property type="component" value="Chromosome"/>
</dbReference>
<proteinExistence type="predicted"/>
<accession>A0A2K9NSC2</accession>
<sequence length="172" mass="18969">MKRNFTGTIFLSFVLLFNTSMTFASPSRVDEVINSDSDAKLERILKLNEHLSKSKIALVELQRQLSYEEQKESKRKIGIAVASISAVIAAMSIRGANNSASPIGSSLYYMQGLIAGASGVGAGAYILLNKNEAKKLRNDIKDLNTAIDSKILQVEKEKLLLCKFQPQHKVCY</sequence>
<protein>
    <submittedName>
        <fullName evidence="1">Uncharacterized protein</fullName>
    </submittedName>
</protein>
<organism evidence="1 2">
    <name type="scientific">Bacteriovorax stolpii</name>
    <name type="common">Bdellovibrio stolpii</name>
    <dbReference type="NCBI Taxonomy" id="960"/>
    <lineage>
        <taxon>Bacteria</taxon>
        <taxon>Pseudomonadati</taxon>
        <taxon>Bdellovibrionota</taxon>
        <taxon>Bacteriovoracia</taxon>
        <taxon>Bacteriovoracales</taxon>
        <taxon>Bacteriovoracaceae</taxon>
        <taxon>Bacteriovorax</taxon>
    </lineage>
</organism>
<keyword evidence="2" id="KW-1185">Reference proteome</keyword>
<name>A0A2K9NSC2_BACTC</name>
<reference evidence="1 2" key="1">
    <citation type="submission" date="2018-01" db="EMBL/GenBank/DDBJ databases">
        <title>Complete genome sequence of Bacteriovorax stolpii DSM12778.</title>
        <authorList>
            <person name="Tang B."/>
            <person name="Chang J."/>
        </authorList>
    </citation>
    <scope>NUCLEOTIDE SEQUENCE [LARGE SCALE GENOMIC DNA]</scope>
    <source>
        <strain evidence="1 2">DSM 12778</strain>
    </source>
</reference>